<sequence length="252" mass="28401">MHIKSDKVDQLNFHLFDNREDMGKAAAKEVANKIVTLLERQETVRMIFAAAPSQIEFLQALLREKEIEWERIIAFHMDEYIGLEEAASQRFSAFLKKHIFDKVPFKKVHLIDGSKDALEECQRYAELICAEPIDIICLGIGENGHIAFNDPPVADFDDKEIMKIVELDASCRQQQVNDGCFDTFDKVPTHALTLTIPAMMSGAFLYCIVPGASKTTAVRETLTGAISTKCPATILREHPNCNMYVDRDSYGV</sequence>
<dbReference type="EMBL" id="CP095072">
    <property type="protein sequence ID" value="UOQ47644.1"/>
    <property type="molecule type" value="Genomic_DNA"/>
</dbReference>
<accession>A0ABY4ETP7</accession>
<evidence type="ECO:0000313" key="4">
    <source>
        <dbReference type="Proteomes" id="UP000831782"/>
    </source>
</evidence>
<evidence type="ECO:0000259" key="2">
    <source>
        <dbReference type="Pfam" id="PF01182"/>
    </source>
</evidence>
<dbReference type="Gene3D" id="3.40.50.1360">
    <property type="match status" value="1"/>
</dbReference>
<feature type="domain" description="Glucosamine/galactosamine-6-phosphate isomerase" evidence="2">
    <location>
        <begin position="18"/>
        <end position="236"/>
    </location>
</feature>
<keyword evidence="1" id="KW-0119">Carbohydrate metabolism</keyword>
<protein>
    <submittedName>
        <fullName evidence="3">Glucosamine-6-phosphate deaminase</fullName>
    </submittedName>
</protein>
<evidence type="ECO:0000313" key="3">
    <source>
        <dbReference type="EMBL" id="UOQ47644.1"/>
    </source>
</evidence>
<dbReference type="SUPFAM" id="SSF100950">
    <property type="entry name" value="NagB/RpiA/CoA transferase-like"/>
    <property type="match status" value="1"/>
</dbReference>
<dbReference type="InterPro" id="IPR004547">
    <property type="entry name" value="Glucosamine6P_isomerase"/>
</dbReference>
<evidence type="ECO:0000256" key="1">
    <source>
        <dbReference type="ARBA" id="ARBA00023277"/>
    </source>
</evidence>
<gene>
    <name evidence="3" type="ORF">MUN88_16530</name>
</gene>
<dbReference type="InterPro" id="IPR006148">
    <property type="entry name" value="Glc/Gal-6P_isomerase"/>
</dbReference>
<keyword evidence="4" id="KW-1185">Reference proteome</keyword>
<organism evidence="3 4">
    <name type="scientific">Gracilibacillus caseinilyticus</name>
    <dbReference type="NCBI Taxonomy" id="2932256"/>
    <lineage>
        <taxon>Bacteria</taxon>
        <taxon>Bacillati</taxon>
        <taxon>Bacillota</taxon>
        <taxon>Bacilli</taxon>
        <taxon>Bacillales</taxon>
        <taxon>Bacillaceae</taxon>
        <taxon>Gracilibacillus</taxon>
    </lineage>
</organism>
<dbReference type="PANTHER" id="PTHR11280">
    <property type="entry name" value="GLUCOSAMINE-6-PHOSPHATE ISOMERASE"/>
    <property type="match status" value="1"/>
</dbReference>
<dbReference type="Pfam" id="PF01182">
    <property type="entry name" value="Glucosamine_iso"/>
    <property type="match status" value="1"/>
</dbReference>
<dbReference type="PANTHER" id="PTHR11280:SF6">
    <property type="entry name" value="GLUCOSAMINE-6-PHOSPHATE ISOMERASE NAGB"/>
    <property type="match status" value="1"/>
</dbReference>
<dbReference type="InterPro" id="IPR037171">
    <property type="entry name" value="NagB/RpiA_transferase-like"/>
</dbReference>
<dbReference type="Proteomes" id="UP000831782">
    <property type="component" value="Chromosome"/>
</dbReference>
<proteinExistence type="predicted"/>
<reference evidence="3 4" key="1">
    <citation type="submission" date="2022-04" db="EMBL/GenBank/DDBJ databases">
        <title>Gracilibacillus sp. isolated from saltern.</title>
        <authorList>
            <person name="Won M."/>
            <person name="Lee C.-M."/>
            <person name="Woen H.-Y."/>
            <person name="Kwon S.-W."/>
        </authorList>
    </citation>
    <scope>NUCLEOTIDE SEQUENCE [LARGE SCALE GENOMIC DNA]</scope>
    <source>
        <strain evidence="3 4">SSWR10-1</strain>
    </source>
</reference>
<name>A0ABY4ETP7_9BACI</name>
<dbReference type="CDD" id="cd01399">
    <property type="entry name" value="GlcN6P_deaminase"/>
    <property type="match status" value="1"/>
</dbReference>
<dbReference type="RefSeq" id="WP_244716983.1">
    <property type="nucleotide sequence ID" value="NZ_CP095072.1"/>
</dbReference>